<feature type="transmembrane region" description="Helical" evidence="1">
    <location>
        <begin position="127"/>
        <end position="149"/>
    </location>
</feature>
<keyword evidence="1" id="KW-0812">Transmembrane</keyword>
<dbReference type="OrthoDB" id="9803968at2"/>
<reference evidence="2 3" key="1">
    <citation type="submission" date="2019-01" db="EMBL/GenBank/DDBJ databases">
        <authorList>
            <person name="Chen W.-M."/>
        </authorList>
    </citation>
    <scope>NUCLEOTIDE SEQUENCE [LARGE SCALE GENOMIC DNA]</scope>
    <source>
        <strain evidence="2 3">TER-1</strain>
    </source>
</reference>
<dbReference type="RefSeq" id="WP_127730573.1">
    <property type="nucleotide sequence ID" value="NZ_SACP01000014.1"/>
</dbReference>
<dbReference type="AlphaFoldDB" id="A0A437P3F6"/>
<keyword evidence="1" id="KW-0472">Membrane</keyword>
<dbReference type="InterPro" id="IPR011004">
    <property type="entry name" value="Trimer_LpxA-like_sf"/>
</dbReference>
<keyword evidence="1" id="KW-1133">Transmembrane helix</keyword>
<name>A0A437P3F6_9HYPH</name>
<dbReference type="SUPFAM" id="SSF51161">
    <property type="entry name" value="Trimeric LpxA-like enzymes"/>
    <property type="match status" value="2"/>
</dbReference>
<sequence length="350" mass="37747">MSGDERITDAELEARADRFDTIEIGDQCFVADEVVGDEEIRRGWMTTRRVRTGARVFLGNDSVLPPGADIPDGCLIGIKSKPPADAMAPGEIRFGSPPLRLPVRQRVEGAAGATTFRPPAWRRWLRAVFELFSASMPTMMFITLGTYAAEYVLLPAVRSQGAGPFALIFVATGTACALLLAGTVLAVKWLTMGRYTPGHRGLWSWWALRTEAVTTLYWGTAGAILLDALRGTPMLPVALRLFGARVGHGVFLDSTDLTEFDCVRIGDHAAINATANLRTHLFEDRVMKVGTIAVGRGVSVGALTTVLYDTRIGDDARLGPLAIVLKGEGLPPHTEWTGAPARPRPVARAA</sequence>
<evidence type="ECO:0000256" key="1">
    <source>
        <dbReference type="SAM" id="Phobius"/>
    </source>
</evidence>
<protein>
    <recommendedName>
        <fullName evidence="4">Peptide synthetase</fullName>
    </recommendedName>
</protein>
<accession>A0A437P3F6</accession>
<dbReference type="EMBL" id="SACP01000014">
    <property type="protein sequence ID" value="RVU16817.1"/>
    <property type="molecule type" value="Genomic_DNA"/>
</dbReference>
<feature type="transmembrane region" description="Helical" evidence="1">
    <location>
        <begin position="161"/>
        <end position="187"/>
    </location>
</feature>
<keyword evidence="3" id="KW-1185">Reference proteome</keyword>
<evidence type="ECO:0000313" key="2">
    <source>
        <dbReference type="EMBL" id="RVU16817.1"/>
    </source>
</evidence>
<comment type="caution">
    <text evidence="2">The sequence shown here is derived from an EMBL/GenBank/DDBJ whole genome shotgun (WGS) entry which is preliminary data.</text>
</comment>
<evidence type="ECO:0008006" key="4">
    <source>
        <dbReference type="Google" id="ProtNLM"/>
    </source>
</evidence>
<organism evidence="2 3">
    <name type="scientific">Methylobacterium oryzihabitans</name>
    <dbReference type="NCBI Taxonomy" id="2499852"/>
    <lineage>
        <taxon>Bacteria</taxon>
        <taxon>Pseudomonadati</taxon>
        <taxon>Pseudomonadota</taxon>
        <taxon>Alphaproteobacteria</taxon>
        <taxon>Hyphomicrobiales</taxon>
        <taxon>Methylobacteriaceae</taxon>
        <taxon>Methylobacterium</taxon>
    </lineage>
</organism>
<dbReference type="Gene3D" id="2.160.10.10">
    <property type="entry name" value="Hexapeptide repeat proteins"/>
    <property type="match status" value="2"/>
</dbReference>
<evidence type="ECO:0000313" key="3">
    <source>
        <dbReference type="Proteomes" id="UP000286997"/>
    </source>
</evidence>
<proteinExistence type="predicted"/>
<dbReference type="Proteomes" id="UP000286997">
    <property type="component" value="Unassembled WGS sequence"/>
</dbReference>
<gene>
    <name evidence="2" type="ORF">EOE48_15225</name>
</gene>